<organism evidence="2">
    <name type="scientific">bioreactor metagenome</name>
    <dbReference type="NCBI Taxonomy" id="1076179"/>
    <lineage>
        <taxon>unclassified sequences</taxon>
        <taxon>metagenomes</taxon>
        <taxon>ecological metagenomes</taxon>
    </lineage>
</organism>
<dbReference type="SUPFAM" id="SSF53756">
    <property type="entry name" value="UDP-Glycosyltransferase/glycogen phosphorylase"/>
    <property type="match status" value="1"/>
</dbReference>
<evidence type="ECO:0000259" key="1">
    <source>
        <dbReference type="Pfam" id="PF13439"/>
    </source>
</evidence>
<dbReference type="InterPro" id="IPR028098">
    <property type="entry name" value="Glyco_trans_4-like_N"/>
</dbReference>
<protein>
    <recommendedName>
        <fullName evidence="1">Glycosyltransferase subfamily 4-like N-terminal domain-containing protein</fullName>
    </recommendedName>
</protein>
<name>A0A644WHM8_9ZZZZ</name>
<evidence type="ECO:0000313" key="2">
    <source>
        <dbReference type="EMBL" id="MPM03008.1"/>
    </source>
</evidence>
<reference evidence="2" key="1">
    <citation type="submission" date="2019-08" db="EMBL/GenBank/DDBJ databases">
        <authorList>
            <person name="Kucharzyk K."/>
            <person name="Murdoch R.W."/>
            <person name="Higgins S."/>
            <person name="Loffler F."/>
        </authorList>
    </citation>
    <scope>NUCLEOTIDE SEQUENCE</scope>
</reference>
<dbReference type="PANTHER" id="PTHR12526">
    <property type="entry name" value="GLYCOSYLTRANSFERASE"/>
    <property type="match status" value="1"/>
</dbReference>
<feature type="domain" description="Glycosyltransferase subfamily 4-like N-terminal" evidence="1">
    <location>
        <begin position="94"/>
        <end position="214"/>
    </location>
</feature>
<dbReference type="Pfam" id="PF13439">
    <property type="entry name" value="Glyco_transf_4"/>
    <property type="match status" value="1"/>
</dbReference>
<sequence length="405" mass="46952">MKNILLISYFYPPSGGPAVQRNLKLTKYLSKLNCKVNVLTTDIGSYKVIDKALEKEIPKEVNVHRIKFWDYNKLFGKNKILNKFLALINVILNLPDNKVFWNKKLYKKLDEIIISEKIDTVIISIPPYSTALLSKRIKKKFNIQVIIDYRDPWVHSPMQRFLPGYKFINKELEASVLNNVDGIVSVSKPIIDKIKDEYKFHRKATVIPNGYDEEAIIDKYVTNNEKFTLTFIGNFSVKNNPTTLIKAIDECIHEGKIDKNKINLVFVGNNNLYCIRDYIECTGYLSHSKIFDYTRNTDALLLVLNSNNNKGTYSGKLFEYIVSNKPILALIPKNGVAANLIMETKTGYIAEENNINEIKNVLIYMYENWQNKSLEINCDYEKISKYSRLELTKKLLEFINDRNEV</sequence>
<proteinExistence type="predicted"/>
<dbReference type="EMBL" id="VSSQ01000916">
    <property type="protein sequence ID" value="MPM03008.1"/>
    <property type="molecule type" value="Genomic_DNA"/>
</dbReference>
<dbReference type="AlphaFoldDB" id="A0A644WHM8"/>
<gene>
    <name evidence="2" type="ORF">SDC9_49267</name>
</gene>
<dbReference type="Gene3D" id="3.40.50.2000">
    <property type="entry name" value="Glycogen Phosphorylase B"/>
    <property type="match status" value="2"/>
</dbReference>
<comment type="caution">
    <text evidence="2">The sequence shown here is derived from an EMBL/GenBank/DDBJ whole genome shotgun (WGS) entry which is preliminary data.</text>
</comment>
<accession>A0A644WHM8</accession>
<dbReference type="Pfam" id="PF13692">
    <property type="entry name" value="Glyco_trans_1_4"/>
    <property type="match status" value="1"/>
</dbReference>